<reference evidence="10" key="1">
    <citation type="submission" date="2022-06" db="EMBL/GenBank/DDBJ databases">
        <title>Aquibacillus sp. a new bacterium isolated from soil saline samples.</title>
        <authorList>
            <person name="Galisteo C."/>
            <person name="De La Haba R."/>
            <person name="Sanchez-Porro C."/>
            <person name="Ventosa A."/>
        </authorList>
    </citation>
    <scope>NUCLEOTIDE SEQUENCE</scope>
    <source>
        <strain evidence="10">3ASR75-54</strain>
    </source>
</reference>
<dbReference type="GO" id="GO:0009847">
    <property type="term" value="P:spore germination"/>
    <property type="evidence" value="ECO:0007669"/>
    <property type="project" value="InterPro"/>
</dbReference>
<feature type="domain" description="Spore germination protein N-terminal" evidence="9">
    <location>
        <begin position="23"/>
        <end position="193"/>
    </location>
</feature>
<evidence type="ECO:0000256" key="5">
    <source>
        <dbReference type="ARBA" id="ARBA00023136"/>
    </source>
</evidence>
<dbReference type="EMBL" id="JAMQKC010000002">
    <property type="protein sequence ID" value="MDC3415868.1"/>
    <property type="molecule type" value="Genomic_DNA"/>
</dbReference>
<proteinExistence type="inferred from homology"/>
<keyword evidence="6" id="KW-0564">Palmitate</keyword>
<gene>
    <name evidence="10" type="ORF">NC799_02960</name>
</gene>
<sequence>MRKKLVLILFFLVLLPVLSGCWDKKELNELAILTGLAIDQAEEGYRVTAQILNPAEIAGEAQTNRVAVSTYEATGDSLFEAIRKITDSSPRKLYLAHLRIVVLGKQLAEQGIEDTLDFLSRDHEVRTDFFLLVSEEKDASSILKVLTPIDKIPTNKLYQSIESSQKNWAPTLGVKLDQLISTLISEGNNPVLTGVYIEGDTEFGGSLQNVERIPSPSLLKLQNLAAFKGDKLVGWLTESESKAYNYLTDNVTNTVAVQSCTGGNVTIEINNSATDIKVVEENGQPKVKVTLTSEAAIGEVQCENQFLDERTINELEASFAKKKEKMSLDTIETAKKWQTDIFGFGEKIYQQKPKLWQRVKENWDEEGFVNLEVDVKAEFNIKRTGTIGESFQSDGED</sequence>
<dbReference type="Proteomes" id="UP001145069">
    <property type="component" value="Unassembled WGS sequence"/>
</dbReference>
<comment type="caution">
    <text evidence="10">The sequence shown here is derived from an EMBL/GenBank/DDBJ whole genome shotgun (WGS) entry which is preliminary data.</text>
</comment>
<evidence type="ECO:0000256" key="1">
    <source>
        <dbReference type="ARBA" id="ARBA00004635"/>
    </source>
</evidence>
<dbReference type="PROSITE" id="PS51257">
    <property type="entry name" value="PROKAR_LIPOPROTEIN"/>
    <property type="match status" value="1"/>
</dbReference>
<name>A0A9X4AFB1_9BACI</name>
<evidence type="ECO:0000256" key="6">
    <source>
        <dbReference type="ARBA" id="ARBA00023139"/>
    </source>
</evidence>
<evidence type="ECO:0000313" key="11">
    <source>
        <dbReference type="Proteomes" id="UP001145069"/>
    </source>
</evidence>
<evidence type="ECO:0000256" key="7">
    <source>
        <dbReference type="ARBA" id="ARBA00023288"/>
    </source>
</evidence>
<evidence type="ECO:0000256" key="4">
    <source>
        <dbReference type="ARBA" id="ARBA00022729"/>
    </source>
</evidence>
<accession>A0A9X4AFB1</accession>
<evidence type="ECO:0000256" key="3">
    <source>
        <dbReference type="ARBA" id="ARBA00022544"/>
    </source>
</evidence>
<dbReference type="PANTHER" id="PTHR35789">
    <property type="entry name" value="SPORE GERMINATION PROTEIN B3"/>
    <property type="match status" value="1"/>
</dbReference>
<keyword evidence="3" id="KW-0309">Germination</keyword>
<evidence type="ECO:0000259" key="9">
    <source>
        <dbReference type="Pfam" id="PF25198"/>
    </source>
</evidence>
<keyword evidence="7" id="KW-0449">Lipoprotein</keyword>
<dbReference type="InterPro" id="IPR008844">
    <property type="entry name" value="Spore_GerAC-like"/>
</dbReference>
<keyword evidence="5" id="KW-0472">Membrane</keyword>
<dbReference type="InterPro" id="IPR057336">
    <property type="entry name" value="GerAC_N"/>
</dbReference>
<dbReference type="NCBIfam" id="TIGR02887">
    <property type="entry name" value="spore_ger_x_C"/>
    <property type="match status" value="1"/>
</dbReference>
<feature type="domain" description="Spore germination GerAC-like C-terminal" evidence="8">
    <location>
        <begin position="223"/>
        <end position="385"/>
    </location>
</feature>
<dbReference type="RefSeq" id="WP_272444845.1">
    <property type="nucleotide sequence ID" value="NZ_JAMQKC010000002.1"/>
</dbReference>
<dbReference type="Pfam" id="PF25198">
    <property type="entry name" value="Spore_GerAC_N"/>
    <property type="match status" value="1"/>
</dbReference>
<dbReference type="InterPro" id="IPR038501">
    <property type="entry name" value="Spore_GerAC_C_sf"/>
</dbReference>
<dbReference type="Pfam" id="PF05504">
    <property type="entry name" value="Spore_GerAC"/>
    <property type="match status" value="1"/>
</dbReference>
<dbReference type="GO" id="GO:0016020">
    <property type="term" value="C:membrane"/>
    <property type="evidence" value="ECO:0007669"/>
    <property type="project" value="UniProtKB-SubCell"/>
</dbReference>
<comment type="similarity">
    <text evidence="2">Belongs to the GerABKC lipoprotein family.</text>
</comment>
<keyword evidence="4" id="KW-0732">Signal</keyword>
<protein>
    <submittedName>
        <fullName evidence="10">Ger(X)C family spore germination protein</fullName>
    </submittedName>
</protein>
<dbReference type="AlphaFoldDB" id="A0A9X4AFB1"/>
<keyword evidence="11" id="KW-1185">Reference proteome</keyword>
<evidence type="ECO:0000313" key="10">
    <source>
        <dbReference type="EMBL" id="MDC3415868.1"/>
    </source>
</evidence>
<organism evidence="10 11">
    <name type="scientific">Aquibacillus salsiterrae</name>
    <dbReference type="NCBI Taxonomy" id="2950439"/>
    <lineage>
        <taxon>Bacteria</taxon>
        <taxon>Bacillati</taxon>
        <taxon>Bacillota</taxon>
        <taxon>Bacilli</taxon>
        <taxon>Bacillales</taxon>
        <taxon>Bacillaceae</taxon>
        <taxon>Aquibacillus</taxon>
    </lineage>
</organism>
<dbReference type="PANTHER" id="PTHR35789:SF1">
    <property type="entry name" value="SPORE GERMINATION PROTEIN B3"/>
    <property type="match status" value="1"/>
</dbReference>
<dbReference type="Gene3D" id="6.20.190.10">
    <property type="entry name" value="Nutrient germinant receptor protein C, domain 1"/>
    <property type="match status" value="1"/>
</dbReference>
<dbReference type="Gene3D" id="3.30.300.210">
    <property type="entry name" value="Nutrient germinant receptor protein C, domain 3"/>
    <property type="match status" value="1"/>
</dbReference>
<evidence type="ECO:0000256" key="2">
    <source>
        <dbReference type="ARBA" id="ARBA00007886"/>
    </source>
</evidence>
<dbReference type="InterPro" id="IPR046953">
    <property type="entry name" value="Spore_GerAC-like_C"/>
</dbReference>
<comment type="subcellular location">
    <subcellularLocation>
        <location evidence="1">Membrane</location>
        <topology evidence="1">Lipid-anchor</topology>
    </subcellularLocation>
</comment>
<evidence type="ECO:0000259" key="8">
    <source>
        <dbReference type="Pfam" id="PF05504"/>
    </source>
</evidence>